<organism evidence="2 3">
    <name type="scientific">Blyttiomyces helicus</name>
    <dbReference type="NCBI Taxonomy" id="388810"/>
    <lineage>
        <taxon>Eukaryota</taxon>
        <taxon>Fungi</taxon>
        <taxon>Fungi incertae sedis</taxon>
        <taxon>Chytridiomycota</taxon>
        <taxon>Chytridiomycota incertae sedis</taxon>
        <taxon>Chytridiomycetes</taxon>
        <taxon>Chytridiomycetes incertae sedis</taxon>
        <taxon>Blyttiomyces</taxon>
    </lineage>
</organism>
<accession>A0A4P9VZ98</accession>
<feature type="compositionally biased region" description="Polar residues" evidence="1">
    <location>
        <begin position="13"/>
        <end position="26"/>
    </location>
</feature>
<sequence length="241" mass="26900">MSSTFNPIGAIRQTFSSRNGPTQISRAQPVWRPETPTTRSWGSASIIFLTGAIFGHLGRERGECGNDGLASVVCKERPHDRERRGAEKLEGTVLAQEGESGIVDLVIGEVELVEERTREGRIASSDPVPDKFQRNKQRACLTDRSKTLECENSRAAPFDLDLERAQVRAPQGCERSGATPQMEVGKWQWRTSKPNLRVPFMDSMKLLMSSLRLGTEKRRLGFSYSVWDAAPNHALETNMNL</sequence>
<dbReference type="Proteomes" id="UP000269721">
    <property type="component" value="Unassembled WGS sequence"/>
</dbReference>
<keyword evidence="3" id="KW-1185">Reference proteome</keyword>
<reference evidence="3" key="1">
    <citation type="journal article" date="2018" name="Nat. Microbiol.">
        <title>Leveraging single-cell genomics to expand the fungal tree of life.</title>
        <authorList>
            <person name="Ahrendt S.R."/>
            <person name="Quandt C.A."/>
            <person name="Ciobanu D."/>
            <person name="Clum A."/>
            <person name="Salamov A."/>
            <person name="Andreopoulos B."/>
            <person name="Cheng J.F."/>
            <person name="Woyke T."/>
            <person name="Pelin A."/>
            <person name="Henrissat B."/>
            <person name="Reynolds N.K."/>
            <person name="Benny G.L."/>
            <person name="Smith M.E."/>
            <person name="James T.Y."/>
            <person name="Grigoriev I.V."/>
        </authorList>
    </citation>
    <scope>NUCLEOTIDE SEQUENCE [LARGE SCALE GENOMIC DNA]</scope>
</reference>
<dbReference type="EMBL" id="ML000492">
    <property type="protein sequence ID" value="RKO84103.1"/>
    <property type="molecule type" value="Genomic_DNA"/>
</dbReference>
<feature type="region of interest" description="Disordered" evidence="1">
    <location>
        <begin position="1"/>
        <end position="39"/>
    </location>
</feature>
<dbReference type="AlphaFoldDB" id="A0A4P9VZ98"/>
<gene>
    <name evidence="2" type="ORF">BDK51DRAFT_34585</name>
</gene>
<name>A0A4P9VZ98_9FUNG</name>
<evidence type="ECO:0000313" key="2">
    <source>
        <dbReference type="EMBL" id="RKO84103.1"/>
    </source>
</evidence>
<evidence type="ECO:0000256" key="1">
    <source>
        <dbReference type="SAM" id="MobiDB-lite"/>
    </source>
</evidence>
<evidence type="ECO:0000313" key="3">
    <source>
        <dbReference type="Proteomes" id="UP000269721"/>
    </source>
</evidence>
<protein>
    <submittedName>
        <fullName evidence="2">Uncharacterized protein</fullName>
    </submittedName>
</protein>
<proteinExistence type="predicted"/>